<dbReference type="RefSeq" id="WP_120202092.1">
    <property type="nucleotide sequence ID" value="NZ_RAQJ01000005.1"/>
</dbReference>
<proteinExistence type="predicted"/>
<reference evidence="1 2" key="1">
    <citation type="submission" date="2018-09" db="EMBL/GenBank/DDBJ databases">
        <title>Genomic Encyclopedia of Archaeal and Bacterial Type Strains, Phase II (KMG-II): from individual species to whole genera.</title>
        <authorList>
            <person name="Goeker M."/>
        </authorList>
    </citation>
    <scope>NUCLEOTIDE SEQUENCE [LARGE SCALE GENOMIC DNA]</scope>
    <source>
        <strain evidence="1 2">DSM 26283</strain>
    </source>
</reference>
<name>A0A420DFP8_9FLAO</name>
<dbReference type="OrthoDB" id="795069at2"/>
<dbReference type="EMBL" id="RAQJ01000005">
    <property type="protein sequence ID" value="RKE91905.1"/>
    <property type="molecule type" value="Genomic_DNA"/>
</dbReference>
<evidence type="ECO:0000313" key="2">
    <source>
        <dbReference type="Proteomes" id="UP000284892"/>
    </source>
</evidence>
<accession>A0A420DFP8</accession>
<comment type="caution">
    <text evidence="1">The sequence shown here is derived from an EMBL/GenBank/DDBJ whole genome shotgun (WGS) entry which is preliminary data.</text>
</comment>
<dbReference type="Proteomes" id="UP000284892">
    <property type="component" value="Unassembled WGS sequence"/>
</dbReference>
<gene>
    <name evidence="1" type="ORF">BXY80_2334</name>
</gene>
<evidence type="ECO:0000313" key="1">
    <source>
        <dbReference type="EMBL" id="RKE91905.1"/>
    </source>
</evidence>
<sequence>MTTDFIKIKVSNNDLKQYFWSHPLLYFHSDSEILLFDNETIHTKRKKQYNGILFEFTKHALYIYFKPHYHFNNNLHNANDFNVLNCINTLREFTDTFKVDAKELQIINIEFGLNIVIPKSLICVKDFLTLLTYHGQNQFYTDSKYSFCKYSTTTNCNGKTNVYKIIKCYAKGIQFPEYTDLNTFRFEVKSNRKNYIESLGIKNLNDLLEPSTYQTLENIILEEFDKILIIDDQARPGLSKTKLDNHNKKLNPIYWHKLLNKSKNVFRKNFKLYYDTLNTCETHLKKEVRKLIFDKLQALKKCAVLTPYTKQKKCAVLTLYKDEIGTHLFNRCLVTGLNISMQRSDSILLSHTGLKYYYKTERFTFDRIKNKYLSTNWINSDYQIQIKEIAHNIRNKHSNLKIRNKLIYNSNQKQLF</sequence>
<dbReference type="AlphaFoldDB" id="A0A420DFP8"/>
<organism evidence="1 2">
    <name type="scientific">Ichthyenterobacterium magnum</name>
    <dbReference type="NCBI Taxonomy" id="1230530"/>
    <lineage>
        <taxon>Bacteria</taxon>
        <taxon>Pseudomonadati</taxon>
        <taxon>Bacteroidota</taxon>
        <taxon>Flavobacteriia</taxon>
        <taxon>Flavobacteriales</taxon>
        <taxon>Flavobacteriaceae</taxon>
        <taxon>Ichthyenterobacterium</taxon>
    </lineage>
</organism>
<protein>
    <submittedName>
        <fullName evidence="1">Uncharacterized protein</fullName>
    </submittedName>
</protein>
<keyword evidence="2" id="KW-1185">Reference proteome</keyword>